<protein>
    <submittedName>
        <fullName evidence="1">TaqI restriction endonuclease</fullName>
    </submittedName>
</protein>
<keyword evidence="1" id="KW-0255">Endonuclease</keyword>
<comment type="caution">
    <text evidence="1">The sequence shown here is derived from an EMBL/GenBank/DDBJ whole genome shotgun (WGS) entry which is preliminary data.</text>
</comment>
<proteinExistence type="predicted"/>
<dbReference type="GO" id="GO:0003677">
    <property type="term" value="F:DNA binding"/>
    <property type="evidence" value="ECO:0007669"/>
    <property type="project" value="InterPro"/>
</dbReference>
<dbReference type="InterPro" id="IPR019073">
    <property type="entry name" value="Restrct_endonuc_II_TaqI"/>
</dbReference>
<dbReference type="GO" id="GO:0009307">
    <property type="term" value="P:DNA restriction-modification system"/>
    <property type="evidence" value="ECO:0007669"/>
    <property type="project" value="InterPro"/>
</dbReference>
<dbReference type="AlphaFoldDB" id="A0A0M9AEG9"/>
<keyword evidence="1" id="KW-0378">Hydrolase</keyword>
<keyword evidence="1" id="KW-0540">Nuclease</keyword>
<sequence length="263" mass="30993">MASTQAQKALETFERFLASLDLESYQQKYRPIKTVEQDLPRELNPLPDLYEHYWKALEDNPSFLGFEEFFDHWWEKRLRPLDEFIRKYFWGCSYAFVRLGLEARLYRTAVSIWTQFHFCYRWNASCELPLEAAPELDAQGIDALIHTSGSSTGIQIKKETYRSEAKSENRFLRKQRGTALIEIPYTLQTPEELEEKAKRARVNGETYRLWAKVAHHLDRLENGFVIFRESYVKSIELFLQKNAPTLSGLIRWDRVAQEALTAP</sequence>
<dbReference type="GO" id="GO:0009036">
    <property type="term" value="F:type II site-specific deoxyribonuclease activity"/>
    <property type="evidence" value="ECO:0007669"/>
    <property type="project" value="InterPro"/>
</dbReference>
<dbReference type="Proteomes" id="UP000037685">
    <property type="component" value="Unassembled WGS sequence"/>
</dbReference>
<dbReference type="EMBL" id="LHCI01000106">
    <property type="protein sequence ID" value="KOX89205.1"/>
    <property type="molecule type" value="Genomic_DNA"/>
</dbReference>
<name>A0A0M9AEG9_THEAQ</name>
<evidence type="ECO:0000313" key="1">
    <source>
        <dbReference type="EMBL" id="KOX89205.1"/>
    </source>
</evidence>
<evidence type="ECO:0000313" key="2">
    <source>
        <dbReference type="Proteomes" id="UP000037685"/>
    </source>
</evidence>
<organism evidence="1 2">
    <name type="scientific">Thermus aquaticus</name>
    <dbReference type="NCBI Taxonomy" id="271"/>
    <lineage>
        <taxon>Bacteria</taxon>
        <taxon>Thermotogati</taxon>
        <taxon>Deinococcota</taxon>
        <taxon>Deinococci</taxon>
        <taxon>Thermales</taxon>
        <taxon>Thermaceae</taxon>
        <taxon>Thermus</taxon>
    </lineage>
</organism>
<dbReference type="PATRIC" id="fig|271.14.peg.450"/>
<accession>A0A0M9AEG9</accession>
<dbReference type="Pfam" id="PF09573">
    <property type="entry name" value="RE_TaqI"/>
    <property type="match status" value="1"/>
</dbReference>
<gene>
    <name evidence="1" type="ORF">BVI061214_00359</name>
</gene>
<reference evidence="2" key="1">
    <citation type="submission" date="2015-07" db="EMBL/GenBank/DDBJ databases">
        <authorList>
            <person name="Zylicz-Stachula A."/>
            <person name="Jezewska-Frackowiak J."/>
            <person name="Czajkowska E."/>
            <person name="Skowron P.M."/>
        </authorList>
    </citation>
    <scope>NUCLEOTIDE SEQUENCE [LARGE SCALE GENOMIC DNA]</scope>
    <source>
        <strain evidence="2">ATCC 25104 / DSM 625 / JCM 10724 / NBRC 103206 / NCIMB 11243 / YT-1</strain>
    </source>
</reference>